<sequence length="422" mass="45236">MAEHRMSPLVIPEEFWDQPDARAALSDRDLGAVFHLLRRQLGASQARIAIAAGLTQPDVSAYMAGHRTVRDIDLLERIAGGLGLPAPARHALGLASVERPYPDPTDVQSAPELTPFVAALHPSSATATSPPSETDPLVLHARTATAKRHYQACRYAQVVESLPALLEALPSRHDDGDLWALAADAYQLTTSVLIKLGASGLAMVAADRSLVAAERSGQRVASLASKRALTHALMSDGHHRAAKHVVLGALGNPMPRDAPARQLSVLGALVLRGATAAARDEDRSTAFQLLEEAAVAAHLVGQDGNLHWTSFGPTNVLQHRVSVAVSLGDAGAAIEHARSIRIDGLPLVERRAALWLDVARAYLQWGKHHRAYEAVRTAERIAPEEVRHRTSVHIMVGELAATAPWSLRSRSRQLAERLGVGP</sequence>
<dbReference type="InterPro" id="IPR011990">
    <property type="entry name" value="TPR-like_helical_dom_sf"/>
</dbReference>
<accession>A0A8J7GIX7</accession>
<dbReference type="CDD" id="cd00093">
    <property type="entry name" value="HTH_XRE"/>
    <property type="match status" value="1"/>
</dbReference>
<dbReference type="SUPFAM" id="SSF47413">
    <property type="entry name" value="lambda repressor-like DNA-binding domains"/>
    <property type="match status" value="1"/>
</dbReference>
<evidence type="ECO:0000256" key="1">
    <source>
        <dbReference type="PROSITE-ProRule" id="PRU00339"/>
    </source>
</evidence>
<proteinExistence type="predicted"/>
<dbReference type="Gene3D" id="1.10.260.40">
    <property type="entry name" value="lambda repressor-like DNA-binding domains"/>
    <property type="match status" value="1"/>
</dbReference>
<dbReference type="RefSeq" id="WP_197007863.1">
    <property type="nucleotide sequence ID" value="NZ_BONS01000013.1"/>
</dbReference>
<dbReference type="Gene3D" id="1.25.40.10">
    <property type="entry name" value="Tetratricopeptide repeat domain"/>
    <property type="match status" value="1"/>
</dbReference>
<gene>
    <name evidence="2" type="ORF">IW245_007647</name>
</gene>
<dbReference type="Proteomes" id="UP000622552">
    <property type="component" value="Unassembled WGS sequence"/>
</dbReference>
<organism evidence="2 3">
    <name type="scientific">Longispora fulva</name>
    <dbReference type="NCBI Taxonomy" id="619741"/>
    <lineage>
        <taxon>Bacteria</taxon>
        <taxon>Bacillati</taxon>
        <taxon>Actinomycetota</taxon>
        <taxon>Actinomycetes</taxon>
        <taxon>Micromonosporales</taxon>
        <taxon>Micromonosporaceae</taxon>
        <taxon>Longispora</taxon>
    </lineage>
</organism>
<dbReference type="EMBL" id="JADOUF010000001">
    <property type="protein sequence ID" value="MBG6141453.1"/>
    <property type="molecule type" value="Genomic_DNA"/>
</dbReference>
<keyword evidence="1" id="KW-0802">TPR repeat</keyword>
<evidence type="ECO:0000313" key="3">
    <source>
        <dbReference type="Proteomes" id="UP000622552"/>
    </source>
</evidence>
<reference evidence="2" key="1">
    <citation type="submission" date="2020-11" db="EMBL/GenBank/DDBJ databases">
        <title>Sequencing the genomes of 1000 actinobacteria strains.</title>
        <authorList>
            <person name="Klenk H.-P."/>
        </authorList>
    </citation>
    <scope>NUCLEOTIDE SEQUENCE</scope>
    <source>
        <strain evidence="2">DSM 45356</strain>
    </source>
</reference>
<keyword evidence="3" id="KW-1185">Reference proteome</keyword>
<feature type="repeat" description="TPR" evidence="1">
    <location>
        <begin position="352"/>
        <end position="385"/>
    </location>
</feature>
<dbReference type="GO" id="GO:0003677">
    <property type="term" value="F:DNA binding"/>
    <property type="evidence" value="ECO:0007669"/>
    <property type="project" value="InterPro"/>
</dbReference>
<dbReference type="AlphaFoldDB" id="A0A8J7GIX7"/>
<dbReference type="Pfam" id="PF13560">
    <property type="entry name" value="HTH_31"/>
    <property type="match status" value="1"/>
</dbReference>
<dbReference type="InterPro" id="IPR001387">
    <property type="entry name" value="Cro/C1-type_HTH"/>
</dbReference>
<evidence type="ECO:0000313" key="2">
    <source>
        <dbReference type="EMBL" id="MBG6141453.1"/>
    </source>
</evidence>
<dbReference type="InterPro" id="IPR010982">
    <property type="entry name" value="Lambda_DNA-bd_dom_sf"/>
</dbReference>
<dbReference type="PROSITE" id="PS50005">
    <property type="entry name" value="TPR"/>
    <property type="match status" value="1"/>
</dbReference>
<name>A0A8J7GIX7_9ACTN</name>
<comment type="caution">
    <text evidence="2">The sequence shown here is derived from an EMBL/GenBank/DDBJ whole genome shotgun (WGS) entry which is preliminary data.</text>
</comment>
<protein>
    <submittedName>
        <fullName evidence="2">Transcriptional regulator with XRE-family HTH domain</fullName>
    </submittedName>
</protein>
<dbReference type="InterPro" id="IPR019734">
    <property type="entry name" value="TPR_rpt"/>
</dbReference>